<dbReference type="EMBL" id="JADWDC010000124">
    <property type="protein sequence ID" value="MCC0179853.1"/>
    <property type="molecule type" value="Genomic_DNA"/>
</dbReference>
<evidence type="ECO:0000313" key="2">
    <source>
        <dbReference type="Proteomes" id="UP000729733"/>
    </source>
</evidence>
<reference evidence="1" key="1">
    <citation type="journal article" date="2021" name="Antonie Van Leeuwenhoek">
        <title>Draft genome and description of Waterburya agarophytonicola gen. nov. sp. nov. (Pleurocapsales, Cyanobacteria): a seaweed symbiont.</title>
        <authorList>
            <person name="Bonthond G."/>
            <person name="Shalygin S."/>
            <person name="Bayer T."/>
            <person name="Weinberger F."/>
        </authorList>
    </citation>
    <scope>NUCLEOTIDE SEQUENCE</scope>
    <source>
        <strain evidence="1">KI4</strain>
    </source>
</reference>
<accession>A0A964BUE5</accession>
<comment type="caution">
    <text evidence="1">The sequence shown here is derived from an EMBL/GenBank/DDBJ whole genome shotgun (WGS) entry which is preliminary data.</text>
</comment>
<gene>
    <name evidence="1" type="ORF">I4641_23220</name>
</gene>
<evidence type="ECO:0000313" key="1">
    <source>
        <dbReference type="EMBL" id="MCC0179853.1"/>
    </source>
</evidence>
<keyword evidence="2" id="KW-1185">Reference proteome</keyword>
<organism evidence="1 2">
    <name type="scientific">Waterburya agarophytonicola KI4</name>
    <dbReference type="NCBI Taxonomy" id="2874699"/>
    <lineage>
        <taxon>Bacteria</taxon>
        <taxon>Bacillati</taxon>
        <taxon>Cyanobacteriota</taxon>
        <taxon>Cyanophyceae</taxon>
        <taxon>Pleurocapsales</taxon>
        <taxon>Hyellaceae</taxon>
        <taxon>Waterburya</taxon>
        <taxon>Waterburya agarophytonicola</taxon>
    </lineage>
</organism>
<name>A0A964BUE5_9CYAN</name>
<sequence length="60" mass="7135">MRPRAVCDAQGNAHQDIEILWKFIKYEWIDIEAYSSQNSLIEYLKKVLDNFGHEYVINFA</sequence>
<dbReference type="AlphaFoldDB" id="A0A964BUE5"/>
<dbReference type="Proteomes" id="UP000729733">
    <property type="component" value="Unassembled WGS sequence"/>
</dbReference>
<protein>
    <submittedName>
        <fullName evidence="1">Uncharacterized protein</fullName>
    </submittedName>
</protein>
<proteinExistence type="predicted"/>